<dbReference type="SMART" id="SM00363">
    <property type="entry name" value="S4"/>
    <property type="match status" value="1"/>
</dbReference>
<dbReference type="Pfam" id="PF01479">
    <property type="entry name" value="S4"/>
    <property type="match status" value="1"/>
</dbReference>
<dbReference type="PROSITE" id="PS01129">
    <property type="entry name" value="PSI_RLU"/>
    <property type="match status" value="1"/>
</dbReference>
<dbReference type="InterPro" id="IPR006224">
    <property type="entry name" value="PsdUridine_synth_RluA-like_CS"/>
</dbReference>
<keyword evidence="5" id="KW-0694">RNA-binding</keyword>
<dbReference type="InterPro" id="IPR002942">
    <property type="entry name" value="S4_RNA-bd"/>
</dbReference>
<dbReference type="Proteomes" id="UP000294412">
    <property type="component" value="Chromosome"/>
</dbReference>
<dbReference type="Pfam" id="PF00849">
    <property type="entry name" value="PseudoU_synth_2"/>
    <property type="match status" value="1"/>
</dbReference>
<comment type="function">
    <text evidence="6">Responsible for synthesis of pseudouridine from uracil.</text>
</comment>
<evidence type="ECO:0000259" key="7">
    <source>
        <dbReference type="SMART" id="SM00363"/>
    </source>
</evidence>
<evidence type="ECO:0000313" key="8">
    <source>
        <dbReference type="EMBL" id="VFP79813.1"/>
    </source>
</evidence>
<dbReference type="Gene3D" id="3.30.2350.10">
    <property type="entry name" value="Pseudouridine synthase"/>
    <property type="match status" value="1"/>
</dbReference>
<dbReference type="InterPro" id="IPR050188">
    <property type="entry name" value="RluA_PseudoU_synthase"/>
</dbReference>
<protein>
    <recommendedName>
        <fullName evidence="6">Pseudouridine synthase</fullName>
        <ecNumber evidence="6">5.4.99.-</ecNumber>
    </recommendedName>
</protein>
<reference evidence="8 9" key="1">
    <citation type="submission" date="2019-02" db="EMBL/GenBank/DDBJ databases">
        <authorList>
            <person name="Manzano-Marin A."/>
            <person name="Manzano-Marin A."/>
        </authorList>
    </citation>
    <scope>NUCLEOTIDE SEQUENCE [LARGE SCALE GENOMIC DNA]</scope>
    <source>
        <strain evidence="8 9">ErCicuneomaculata</strain>
    </source>
</reference>
<dbReference type="SUPFAM" id="SSF55174">
    <property type="entry name" value="Alpha-L RNA-binding motif"/>
    <property type="match status" value="1"/>
</dbReference>
<dbReference type="InterPro" id="IPR006145">
    <property type="entry name" value="PsdUridine_synth_RsuA/RluA"/>
</dbReference>
<evidence type="ECO:0000256" key="4">
    <source>
        <dbReference type="PIRSR" id="PIRSR606225-1"/>
    </source>
</evidence>
<comment type="similarity">
    <text evidence="1 6">Belongs to the pseudouridine synthase RluA family.</text>
</comment>
<evidence type="ECO:0000256" key="1">
    <source>
        <dbReference type="ARBA" id="ARBA00010876"/>
    </source>
</evidence>
<dbReference type="RefSeq" id="WP_157993566.1">
    <property type="nucleotide sequence ID" value="NZ_LR217703.1"/>
</dbReference>
<evidence type="ECO:0000313" key="9">
    <source>
        <dbReference type="Proteomes" id="UP000294412"/>
    </source>
</evidence>
<dbReference type="CDD" id="cd00165">
    <property type="entry name" value="S4"/>
    <property type="match status" value="1"/>
</dbReference>
<comment type="catalytic activity">
    <reaction evidence="6">
        <text>a uridine in RNA = a pseudouridine in RNA</text>
        <dbReference type="Rhea" id="RHEA:48348"/>
        <dbReference type="Rhea" id="RHEA-COMP:12068"/>
        <dbReference type="Rhea" id="RHEA-COMP:12069"/>
        <dbReference type="ChEBI" id="CHEBI:65314"/>
        <dbReference type="ChEBI" id="CHEBI:65315"/>
    </reaction>
</comment>
<evidence type="ECO:0000256" key="6">
    <source>
        <dbReference type="RuleBase" id="RU362028"/>
    </source>
</evidence>
<dbReference type="NCBIfam" id="NF008385">
    <property type="entry name" value="PRK11180.1"/>
    <property type="match status" value="1"/>
</dbReference>
<dbReference type="PANTHER" id="PTHR21600:SF44">
    <property type="entry name" value="RIBOSOMAL LARGE SUBUNIT PSEUDOURIDINE SYNTHASE D"/>
    <property type="match status" value="1"/>
</dbReference>
<dbReference type="EMBL" id="LR217703">
    <property type="protein sequence ID" value="VFP79813.1"/>
    <property type="molecule type" value="Genomic_DNA"/>
</dbReference>
<evidence type="ECO:0000256" key="5">
    <source>
        <dbReference type="PROSITE-ProRule" id="PRU00182"/>
    </source>
</evidence>
<feature type="domain" description="RNA-binding S4" evidence="7">
    <location>
        <begin position="18"/>
        <end position="83"/>
    </location>
</feature>
<dbReference type="OrthoDB" id="9807829at2"/>
<dbReference type="SUPFAM" id="SSF55120">
    <property type="entry name" value="Pseudouridine synthase"/>
    <property type="match status" value="1"/>
</dbReference>
<evidence type="ECO:0000256" key="3">
    <source>
        <dbReference type="ARBA" id="ARBA00036882"/>
    </source>
</evidence>
<organism evidence="8 9">
    <name type="scientific">Candidatus Erwinia haradaeae</name>
    <dbReference type="NCBI Taxonomy" id="1922217"/>
    <lineage>
        <taxon>Bacteria</taxon>
        <taxon>Pseudomonadati</taxon>
        <taxon>Pseudomonadota</taxon>
        <taxon>Gammaproteobacteria</taxon>
        <taxon>Enterobacterales</taxon>
        <taxon>Erwiniaceae</taxon>
        <taxon>Erwinia</taxon>
    </lineage>
</organism>
<gene>
    <name evidence="8" type="primary">rluD</name>
    <name evidence="8" type="ORF">ERCICUMA2628_359</name>
</gene>
<feature type="active site" evidence="4">
    <location>
        <position position="139"/>
    </location>
</feature>
<dbReference type="PROSITE" id="PS50889">
    <property type="entry name" value="S4"/>
    <property type="match status" value="1"/>
</dbReference>
<keyword evidence="2 6" id="KW-0413">Isomerase</keyword>
<accession>A0A451D2G0</accession>
<dbReference type="CDD" id="cd02869">
    <property type="entry name" value="PseudoU_synth_RluA_like"/>
    <property type="match status" value="1"/>
</dbReference>
<comment type="catalytic activity">
    <reaction evidence="3">
        <text>uridine(1911/1915/1917) in 23S rRNA = pseudouridine(1911/1915/1917) in 23S rRNA</text>
        <dbReference type="Rhea" id="RHEA:42524"/>
        <dbReference type="Rhea" id="RHEA-COMP:10097"/>
        <dbReference type="Rhea" id="RHEA-COMP:10098"/>
        <dbReference type="ChEBI" id="CHEBI:65314"/>
        <dbReference type="ChEBI" id="CHEBI:65315"/>
        <dbReference type="EC" id="5.4.99.23"/>
    </reaction>
</comment>
<dbReference type="GO" id="GO:0160140">
    <property type="term" value="F:23S rRNA pseudouridine(1911/1915/1917) synthase activity"/>
    <property type="evidence" value="ECO:0007669"/>
    <property type="project" value="UniProtKB-EC"/>
</dbReference>
<dbReference type="Gene3D" id="3.10.290.10">
    <property type="entry name" value="RNA-binding S4 domain"/>
    <property type="match status" value="1"/>
</dbReference>
<evidence type="ECO:0000256" key="2">
    <source>
        <dbReference type="ARBA" id="ARBA00023235"/>
    </source>
</evidence>
<dbReference type="GO" id="GO:0003723">
    <property type="term" value="F:RNA binding"/>
    <property type="evidence" value="ECO:0007669"/>
    <property type="project" value="UniProtKB-KW"/>
</dbReference>
<dbReference type="InterPro" id="IPR036986">
    <property type="entry name" value="S4_RNA-bd_sf"/>
</dbReference>
<dbReference type="AlphaFoldDB" id="A0A451D2G0"/>
<dbReference type="InterPro" id="IPR006225">
    <property type="entry name" value="PsdUridine_synth_RluC/D"/>
</dbReference>
<proteinExistence type="inferred from homology"/>
<dbReference type="InterPro" id="IPR020103">
    <property type="entry name" value="PsdUridine_synth_cat_dom_sf"/>
</dbReference>
<dbReference type="PANTHER" id="PTHR21600">
    <property type="entry name" value="MITOCHONDRIAL RNA PSEUDOURIDINE SYNTHASE"/>
    <property type="match status" value="1"/>
</dbReference>
<dbReference type="NCBIfam" id="TIGR00005">
    <property type="entry name" value="rluA_subfam"/>
    <property type="match status" value="1"/>
</dbReference>
<dbReference type="GO" id="GO:0000455">
    <property type="term" value="P:enzyme-directed rRNA pseudouridine synthesis"/>
    <property type="evidence" value="ECO:0007669"/>
    <property type="project" value="TreeGrafter"/>
</dbReference>
<sequence length="321" mass="36889">MTEQVKLNAVISALQFGKRLDQALAQLFPQYSRSHLKKWIKNRYITVNGEIIDKAKHRVSCSGNVSINAYREEESYRKASNIPLNIIYEDDDILLINKPKRLVVHPGAGHTHDTLLNALLYYVPTIASVPRAGIVHRLDKDTTGLMVIGKTIPAYTNLVFALKNRIIIREYEAIVIGCMNANGKVDAPISRHIIKRTCMAVHPIGKPAITHYYIIRKFRSHTWVRLRLETGRTHQIRVHMSYIYHPVVGDPLYSGRRHFPKNASEKFITILRTFDRQALHATMLRLHHPISGLLMEWHVPLPEDIMSLIHAMQIDIDSFNY</sequence>
<name>A0A451D2G0_9GAMM</name>
<dbReference type="EC" id="5.4.99.-" evidence="6"/>